<dbReference type="Proteomes" id="UP001054821">
    <property type="component" value="Chromosome 2"/>
</dbReference>
<proteinExistence type="predicted"/>
<keyword evidence="2" id="KW-1185">Reference proteome</keyword>
<accession>A0AAD4WI67</accession>
<protein>
    <submittedName>
        <fullName evidence="1">Uncharacterized protein</fullName>
    </submittedName>
</protein>
<comment type="caution">
    <text evidence="1">The sequence shown here is derived from an EMBL/GenBank/DDBJ whole genome shotgun (WGS) entry which is preliminary data.</text>
</comment>
<evidence type="ECO:0000313" key="1">
    <source>
        <dbReference type="EMBL" id="KAI5343543.1"/>
    </source>
</evidence>
<name>A0AAD4WI67_PRUDU</name>
<dbReference type="AlphaFoldDB" id="A0AAD4WI67"/>
<evidence type="ECO:0000313" key="2">
    <source>
        <dbReference type="Proteomes" id="UP001054821"/>
    </source>
</evidence>
<sequence>MPVVPSFSDTLNTLAKAALAKSSPIMTSTNPWDKASVPQAMIPYCLLFSASFKETLSLLFLTALPAVLQSNTLTFLGTLLISTPHSATLL</sequence>
<reference evidence="1 2" key="1">
    <citation type="journal article" date="2022" name="G3 (Bethesda)">
        <title>Whole-genome sequence and methylome profiling of the almond [Prunus dulcis (Mill.) D.A. Webb] cultivar 'Nonpareil'.</title>
        <authorList>
            <person name="D'Amico-Willman K.M."/>
            <person name="Ouma W.Z."/>
            <person name="Meulia T."/>
            <person name="Sideli G.M."/>
            <person name="Gradziel T.M."/>
            <person name="Fresnedo-Ramirez J."/>
        </authorList>
    </citation>
    <scope>NUCLEOTIDE SEQUENCE [LARGE SCALE GENOMIC DNA]</scope>
    <source>
        <strain evidence="1">Clone GOH B32 T37-40</strain>
    </source>
</reference>
<organism evidence="1 2">
    <name type="scientific">Prunus dulcis</name>
    <name type="common">Almond</name>
    <name type="synonym">Amygdalus dulcis</name>
    <dbReference type="NCBI Taxonomy" id="3755"/>
    <lineage>
        <taxon>Eukaryota</taxon>
        <taxon>Viridiplantae</taxon>
        <taxon>Streptophyta</taxon>
        <taxon>Embryophyta</taxon>
        <taxon>Tracheophyta</taxon>
        <taxon>Spermatophyta</taxon>
        <taxon>Magnoliopsida</taxon>
        <taxon>eudicotyledons</taxon>
        <taxon>Gunneridae</taxon>
        <taxon>Pentapetalae</taxon>
        <taxon>rosids</taxon>
        <taxon>fabids</taxon>
        <taxon>Rosales</taxon>
        <taxon>Rosaceae</taxon>
        <taxon>Amygdaloideae</taxon>
        <taxon>Amygdaleae</taxon>
        <taxon>Prunus</taxon>
    </lineage>
</organism>
<gene>
    <name evidence="1" type="ORF">L3X38_011419</name>
</gene>
<dbReference type="EMBL" id="JAJFAZ020000002">
    <property type="protein sequence ID" value="KAI5343543.1"/>
    <property type="molecule type" value="Genomic_DNA"/>
</dbReference>